<name>A0AAD6UJD0_9AGAR</name>
<sequence length="203" mass="22994">MEAVHGEGRGSYLWGRSVHNVHIERLWADVTAQIGATWADIFLLLINDQLRFFMEVWNQHQIRIRDGPSHSPADMFGFDMFVYGVCETNPSQPPQPQEQDLTLEELEVHEIDWEALRDDSLLESCQDNNPSDEGFPSWIGHQGPPEHLNEVPVEAPAGPFSQEELEFLDTVLDHLAGAVGDAEVIQWSSEALIVARQLRPDLF</sequence>
<keyword evidence="3" id="KW-1185">Reference proteome</keyword>
<gene>
    <name evidence="2" type="ORF">B0H15DRAFT_920416</name>
</gene>
<dbReference type="Proteomes" id="UP001222325">
    <property type="component" value="Unassembled WGS sequence"/>
</dbReference>
<dbReference type="Pfam" id="PF24764">
    <property type="entry name" value="rva_4"/>
    <property type="match status" value="1"/>
</dbReference>
<feature type="domain" description="Integrase core" evidence="1">
    <location>
        <begin position="1"/>
        <end position="44"/>
    </location>
</feature>
<evidence type="ECO:0000313" key="2">
    <source>
        <dbReference type="EMBL" id="KAJ7098709.1"/>
    </source>
</evidence>
<dbReference type="EMBL" id="JARJCN010000008">
    <property type="protein sequence ID" value="KAJ7098709.1"/>
    <property type="molecule type" value="Genomic_DNA"/>
</dbReference>
<proteinExistence type="predicted"/>
<dbReference type="AlphaFoldDB" id="A0AAD6UJD0"/>
<organism evidence="2 3">
    <name type="scientific">Mycena belliarum</name>
    <dbReference type="NCBI Taxonomy" id="1033014"/>
    <lineage>
        <taxon>Eukaryota</taxon>
        <taxon>Fungi</taxon>
        <taxon>Dikarya</taxon>
        <taxon>Basidiomycota</taxon>
        <taxon>Agaricomycotina</taxon>
        <taxon>Agaricomycetes</taxon>
        <taxon>Agaricomycetidae</taxon>
        <taxon>Agaricales</taxon>
        <taxon>Marasmiineae</taxon>
        <taxon>Mycenaceae</taxon>
        <taxon>Mycena</taxon>
    </lineage>
</organism>
<comment type="caution">
    <text evidence="2">The sequence shown here is derived from an EMBL/GenBank/DDBJ whole genome shotgun (WGS) entry which is preliminary data.</text>
</comment>
<dbReference type="InterPro" id="IPR058913">
    <property type="entry name" value="Integrase_dom_put"/>
</dbReference>
<accession>A0AAD6UJD0</accession>
<reference evidence="2" key="1">
    <citation type="submission" date="2023-03" db="EMBL/GenBank/DDBJ databases">
        <title>Massive genome expansion in bonnet fungi (Mycena s.s.) driven by repeated elements and novel gene families across ecological guilds.</title>
        <authorList>
            <consortium name="Lawrence Berkeley National Laboratory"/>
            <person name="Harder C.B."/>
            <person name="Miyauchi S."/>
            <person name="Viragh M."/>
            <person name="Kuo A."/>
            <person name="Thoen E."/>
            <person name="Andreopoulos B."/>
            <person name="Lu D."/>
            <person name="Skrede I."/>
            <person name="Drula E."/>
            <person name="Henrissat B."/>
            <person name="Morin E."/>
            <person name="Kohler A."/>
            <person name="Barry K."/>
            <person name="LaButti K."/>
            <person name="Morin E."/>
            <person name="Salamov A."/>
            <person name="Lipzen A."/>
            <person name="Mereny Z."/>
            <person name="Hegedus B."/>
            <person name="Baldrian P."/>
            <person name="Stursova M."/>
            <person name="Weitz H."/>
            <person name="Taylor A."/>
            <person name="Grigoriev I.V."/>
            <person name="Nagy L.G."/>
            <person name="Martin F."/>
            <person name="Kauserud H."/>
        </authorList>
    </citation>
    <scope>NUCLEOTIDE SEQUENCE</scope>
    <source>
        <strain evidence="2">CBHHK173m</strain>
    </source>
</reference>
<protein>
    <recommendedName>
        <fullName evidence="1">Integrase core domain-containing protein</fullName>
    </recommendedName>
</protein>
<evidence type="ECO:0000259" key="1">
    <source>
        <dbReference type="Pfam" id="PF24764"/>
    </source>
</evidence>
<evidence type="ECO:0000313" key="3">
    <source>
        <dbReference type="Proteomes" id="UP001222325"/>
    </source>
</evidence>